<accession>A0A840J1E5</accession>
<evidence type="ECO:0000256" key="2">
    <source>
        <dbReference type="ARBA" id="ARBA00023015"/>
    </source>
</evidence>
<dbReference type="InterPro" id="IPR007627">
    <property type="entry name" value="RNA_pol_sigma70_r2"/>
</dbReference>
<dbReference type="EMBL" id="JACHMG010000001">
    <property type="protein sequence ID" value="MBB4687890.1"/>
    <property type="molecule type" value="Genomic_DNA"/>
</dbReference>
<keyword evidence="8" id="KW-1185">Reference proteome</keyword>
<dbReference type="PANTHER" id="PTHR43133:SF8">
    <property type="entry name" value="RNA POLYMERASE SIGMA FACTOR HI_1459-RELATED"/>
    <property type="match status" value="1"/>
</dbReference>
<keyword evidence="4" id="KW-0238">DNA-binding</keyword>
<comment type="similarity">
    <text evidence="1">Belongs to the sigma-70 factor family. ECF subfamily.</text>
</comment>
<dbReference type="InterPro" id="IPR013325">
    <property type="entry name" value="RNA_pol_sigma_r2"/>
</dbReference>
<dbReference type="InterPro" id="IPR014284">
    <property type="entry name" value="RNA_pol_sigma-70_dom"/>
</dbReference>
<dbReference type="Gene3D" id="1.10.10.10">
    <property type="entry name" value="Winged helix-like DNA-binding domain superfamily/Winged helix DNA-binding domain"/>
    <property type="match status" value="1"/>
</dbReference>
<dbReference type="SUPFAM" id="SSF88659">
    <property type="entry name" value="Sigma3 and sigma4 domains of RNA polymerase sigma factors"/>
    <property type="match status" value="1"/>
</dbReference>
<dbReference type="InterPro" id="IPR013324">
    <property type="entry name" value="RNA_pol_sigma_r3/r4-like"/>
</dbReference>
<dbReference type="Gene3D" id="1.10.1740.10">
    <property type="match status" value="1"/>
</dbReference>
<gene>
    <name evidence="7" type="ORF">BJY18_005375</name>
</gene>
<feature type="domain" description="RNA polymerase sigma-70 region 2" evidence="6">
    <location>
        <begin position="13"/>
        <end position="73"/>
    </location>
</feature>
<dbReference type="Pfam" id="PF04542">
    <property type="entry name" value="Sigma70_r2"/>
    <property type="match status" value="1"/>
</dbReference>
<keyword evidence="3" id="KW-0731">Sigma factor</keyword>
<dbReference type="GO" id="GO:0006352">
    <property type="term" value="P:DNA-templated transcription initiation"/>
    <property type="evidence" value="ECO:0007669"/>
    <property type="project" value="InterPro"/>
</dbReference>
<name>A0A840J1E5_9PSEU</name>
<dbReference type="InterPro" id="IPR039425">
    <property type="entry name" value="RNA_pol_sigma-70-like"/>
</dbReference>
<dbReference type="InterPro" id="IPR036388">
    <property type="entry name" value="WH-like_DNA-bd_sf"/>
</dbReference>
<dbReference type="RefSeq" id="WP_184782670.1">
    <property type="nucleotide sequence ID" value="NZ_JACHMG010000001.1"/>
</dbReference>
<dbReference type="NCBIfam" id="TIGR02937">
    <property type="entry name" value="sigma70-ECF"/>
    <property type="match status" value="1"/>
</dbReference>
<organism evidence="7 8">
    <name type="scientific">Amycolatopsis jiangsuensis</name>
    <dbReference type="NCBI Taxonomy" id="1181879"/>
    <lineage>
        <taxon>Bacteria</taxon>
        <taxon>Bacillati</taxon>
        <taxon>Actinomycetota</taxon>
        <taxon>Actinomycetes</taxon>
        <taxon>Pseudonocardiales</taxon>
        <taxon>Pseudonocardiaceae</taxon>
        <taxon>Amycolatopsis</taxon>
    </lineage>
</organism>
<dbReference type="PANTHER" id="PTHR43133">
    <property type="entry name" value="RNA POLYMERASE ECF-TYPE SIGMA FACTO"/>
    <property type="match status" value="1"/>
</dbReference>
<evidence type="ECO:0000313" key="8">
    <source>
        <dbReference type="Proteomes" id="UP000581769"/>
    </source>
</evidence>
<keyword evidence="5" id="KW-0804">Transcription</keyword>
<evidence type="ECO:0000256" key="1">
    <source>
        <dbReference type="ARBA" id="ARBA00010641"/>
    </source>
</evidence>
<protein>
    <submittedName>
        <fullName evidence="7">RNA polymerase sigma factor (Sigma-70 family)</fullName>
    </submittedName>
</protein>
<sequence length="163" mass="18444">MVRDDEVRRISPRVVRTVAADPGLRGDAEDACQAAWLSFLTRPGAVRERDRLGSWLTTVARRHAIRAVGRRARAFRLAEPEAPVDSPETALLADERAAALWRAIAELPERHRRLLLLMAHHPQLRHHELAVELGISPKSVDTTRRRCLDALRRKLESQGFGYP</sequence>
<dbReference type="GO" id="GO:0016987">
    <property type="term" value="F:sigma factor activity"/>
    <property type="evidence" value="ECO:0007669"/>
    <property type="project" value="UniProtKB-KW"/>
</dbReference>
<dbReference type="Proteomes" id="UP000581769">
    <property type="component" value="Unassembled WGS sequence"/>
</dbReference>
<evidence type="ECO:0000256" key="5">
    <source>
        <dbReference type="ARBA" id="ARBA00023163"/>
    </source>
</evidence>
<keyword evidence="2" id="KW-0805">Transcription regulation</keyword>
<dbReference type="GO" id="GO:0003677">
    <property type="term" value="F:DNA binding"/>
    <property type="evidence" value="ECO:0007669"/>
    <property type="project" value="UniProtKB-KW"/>
</dbReference>
<proteinExistence type="inferred from homology"/>
<comment type="caution">
    <text evidence="7">The sequence shown here is derived from an EMBL/GenBank/DDBJ whole genome shotgun (WGS) entry which is preliminary data.</text>
</comment>
<evidence type="ECO:0000313" key="7">
    <source>
        <dbReference type="EMBL" id="MBB4687890.1"/>
    </source>
</evidence>
<evidence type="ECO:0000256" key="4">
    <source>
        <dbReference type="ARBA" id="ARBA00023125"/>
    </source>
</evidence>
<reference evidence="7 8" key="1">
    <citation type="submission" date="2020-08" db="EMBL/GenBank/DDBJ databases">
        <title>Sequencing the genomes of 1000 actinobacteria strains.</title>
        <authorList>
            <person name="Klenk H.-P."/>
        </authorList>
    </citation>
    <scope>NUCLEOTIDE SEQUENCE [LARGE SCALE GENOMIC DNA]</scope>
    <source>
        <strain evidence="7 8">DSM 45859</strain>
    </source>
</reference>
<dbReference type="SUPFAM" id="SSF88946">
    <property type="entry name" value="Sigma2 domain of RNA polymerase sigma factors"/>
    <property type="match status" value="1"/>
</dbReference>
<dbReference type="AlphaFoldDB" id="A0A840J1E5"/>
<evidence type="ECO:0000259" key="6">
    <source>
        <dbReference type="Pfam" id="PF04542"/>
    </source>
</evidence>
<evidence type="ECO:0000256" key="3">
    <source>
        <dbReference type="ARBA" id="ARBA00023082"/>
    </source>
</evidence>